<dbReference type="InterPro" id="IPR020019">
    <property type="entry name" value="AcTrfase_PglD-like"/>
</dbReference>
<feature type="active site" description="Proton acceptor" evidence="5">
    <location>
        <position position="140"/>
    </location>
</feature>
<evidence type="ECO:0000256" key="2">
    <source>
        <dbReference type="ARBA" id="ARBA00022679"/>
    </source>
</evidence>
<dbReference type="EMBL" id="JAALDK010000001">
    <property type="protein sequence ID" value="NUY03778.1"/>
    <property type="molecule type" value="Genomic_DNA"/>
</dbReference>
<dbReference type="PROSITE" id="PS00101">
    <property type="entry name" value="HEXAPEP_TRANSFERASES"/>
    <property type="match status" value="1"/>
</dbReference>
<dbReference type="InterPro" id="IPR011004">
    <property type="entry name" value="Trimer_LpxA-like_sf"/>
</dbReference>
<reference evidence="8 9" key="1">
    <citation type="submission" date="2020-02" db="EMBL/GenBank/DDBJ databases">
        <title>Paraburkholderia simonii sp. nov. and Paraburkholderia youngii sp. nov. Brazilian and Mexican Mimosa-associated rhizobia.</title>
        <authorList>
            <person name="Mavima L."/>
            <person name="Beukes C.W."/>
            <person name="Chan W.Y."/>
            <person name="Palmer M."/>
            <person name="De Meyer S.E."/>
            <person name="James E.K."/>
            <person name="Venter S.N."/>
            <person name="Steenkamp E.T."/>
        </authorList>
    </citation>
    <scope>NUCLEOTIDE SEQUENCE [LARGE SCALE GENOMIC DNA]</scope>
    <source>
        <strain evidence="8 9">JPY169</strain>
    </source>
</reference>
<dbReference type="InterPro" id="IPR018357">
    <property type="entry name" value="Hexapep_transf_CS"/>
</dbReference>
<dbReference type="Gene3D" id="2.160.10.10">
    <property type="entry name" value="Hexapeptide repeat proteins"/>
    <property type="match status" value="1"/>
</dbReference>
<dbReference type="Proteomes" id="UP000594380">
    <property type="component" value="Unassembled WGS sequence"/>
</dbReference>
<comment type="caution">
    <text evidence="8">The sequence shown here is derived from an EMBL/GenBank/DDBJ whole genome shotgun (WGS) entry which is preliminary data.</text>
</comment>
<evidence type="ECO:0000256" key="1">
    <source>
        <dbReference type="ARBA" id="ARBA00007274"/>
    </source>
</evidence>
<dbReference type="GeneID" id="301104515"/>
<gene>
    <name evidence="8" type="ORF">G5S42_29605</name>
</gene>
<keyword evidence="2 8" id="KW-0808">Transferase</keyword>
<proteinExistence type="inferred from homology"/>
<evidence type="ECO:0000256" key="6">
    <source>
        <dbReference type="PIRSR" id="PIRSR620019-2"/>
    </source>
</evidence>
<protein>
    <submittedName>
        <fullName evidence="8">Acetyltransferase</fullName>
    </submittedName>
</protein>
<dbReference type="InterPro" id="IPR050179">
    <property type="entry name" value="Trans_hexapeptide_repeat"/>
</dbReference>
<dbReference type="InterPro" id="IPR041561">
    <property type="entry name" value="PglD_N"/>
</dbReference>
<feature type="binding site" evidence="6">
    <location>
        <begin position="10"/>
        <end position="12"/>
    </location>
    <ligand>
        <name>substrate</name>
    </ligand>
</feature>
<sequence>MENIVIVGSSGHAKVVIDIVEQAGRYRIAGLVDSFRTAGEETLGYAVLGTERDLPRLIDKHGIAGLLVAIGDNHARENVTADLAALVPGLPRVSAVHPAARVGKASTIGAGTVVMAGAVINPSCSIGEGCIVNTNASLDHDGVMEDFSSLAPGVVAGGNCRIGRGAAIGLGAMLRHRIAVGEHSVVGAGAVVLHDIEPCTVAYGNPARRIRARAADERYL</sequence>
<keyword evidence="3" id="KW-0677">Repeat</keyword>
<dbReference type="CDD" id="cd03360">
    <property type="entry name" value="LbH_AT_putative"/>
    <property type="match status" value="1"/>
</dbReference>
<name>A0A7Y6K5Y7_9BURK</name>
<evidence type="ECO:0000256" key="5">
    <source>
        <dbReference type="PIRSR" id="PIRSR620019-1"/>
    </source>
</evidence>
<dbReference type="Pfam" id="PF00132">
    <property type="entry name" value="Hexapep"/>
    <property type="match status" value="1"/>
</dbReference>
<comment type="similarity">
    <text evidence="1">Belongs to the transferase hexapeptide repeat family.</text>
</comment>
<evidence type="ECO:0000259" key="7">
    <source>
        <dbReference type="Pfam" id="PF17836"/>
    </source>
</evidence>
<dbReference type="Gene3D" id="3.40.50.20">
    <property type="match status" value="1"/>
</dbReference>
<dbReference type="GO" id="GO:0016746">
    <property type="term" value="F:acyltransferase activity"/>
    <property type="evidence" value="ECO:0007669"/>
    <property type="project" value="UniProtKB-KW"/>
</dbReference>
<feature type="site" description="Increases basicity of active site His" evidence="5">
    <location>
        <position position="141"/>
    </location>
</feature>
<dbReference type="InterPro" id="IPR001451">
    <property type="entry name" value="Hexapep"/>
</dbReference>
<evidence type="ECO:0000313" key="9">
    <source>
        <dbReference type="Proteomes" id="UP000594380"/>
    </source>
</evidence>
<feature type="domain" description="PglD N-terminal" evidence="7">
    <location>
        <begin position="3"/>
        <end position="81"/>
    </location>
</feature>
<evidence type="ECO:0000313" key="8">
    <source>
        <dbReference type="EMBL" id="NUY03778.1"/>
    </source>
</evidence>
<organism evidence="8 9">
    <name type="scientific">Paraburkholderia youngii</name>
    <dbReference type="NCBI Taxonomy" id="2782701"/>
    <lineage>
        <taxon>Bacteria</taxon>
        <taxon>Pseudomonadati</taxon>
        <taxon>Pseudomonadota</taxon>
        <taxon>Betaproteobacteria</taxon>
        <taxon>Burkholderiales</taxon>
        <taxon>Burkholderiaceae</taxon>
        <taxon>Paraburkholderia</taxon>
    </lineage>
</organism>
<feature type="binding site" evidence="6">
    <location>
        <position position="71"/>
    </location>
    <ligand>
        <name>substrate</name>
    </ligand>
</feature>
<evidence type="ECO:0000256" key="4">
    <source>
        <dbReference type="ARBA" id="ARBA00023315"/>
    </source>
</evidence>
<evidence type="ECO:0000256" key="3">
    <source>
        <dbReference type="ARBA" id="ARBA00022737"/>
    </source>
</evidence>
<dbReference type="PANTHER" id="PTHR43300">
    <property type="entry name" value="ACETYLTRANSFERASE"/>
    <property type="match status" value="1"/>
</dbReference>
<dbReference type="NCBIfam" id="TIGR03570">
    <property type="entry name" value="NeuD_NnaD"/>
    <property type="match status" value="1"/>
</dbReference>
<dbReference type="RefSeq" id="WP_176109950.1">
    <property type="nucleotide sequence ID" value="NZ_JAALDK010000001.1"/>
</dbReference>
<keyword evidence="4" id="KW-0012">Acyltransferase</keyword>
<accession>A0A7Y6K5Y7</accession>
<dbReference type="Pfam" id="PF17836">
    <property type="entry name" value="PglD_N"/>
    <property type="match status" value="1"/>
</dbReference>
<dbReference type="PANTHER" id="PTHR43300:SF7">
    <property type="entry name" value="UDP-N-ACETYLBACILLOSAMINE N-ACETYLTRANSFERASE"/>
    <property type="match status" value="1"/>
</dbReference>
<dbReference type="AlphaFoldDB" id="A0A7Y6K5Y7"/>
<dbReference type="SUPFAM" id="SSF51161">
    <property type="entry name" value="Trimeric LpxA-like enzymes"/>
    <property type="match status" value="1"/>
</dbReference>